<evidence type="ECO:0000256" key="3">
    <source>
        <dbReference type="SAM" id="MobiDB-lite"/>
    </source>
</evidence>
<dbReference type="InterPro" id="IPR026590">
    <property type="entry name" value="Ssirtuin_cat_dom"/>
</dbReference>
<dbReference type="PROSITE" id="PS50305">
    <property type="entry name" value="SIRTUIN"/>
    <property type="match status" value="1"/>
</dbReference>
<proteinExistence type="predicted"/>
<feature type="region of interest" description="Disordered" evidence="3">
    <location>
        <begin position="253"/>
        <end position="274"/>
    </location>
</feature>
<dbReference type="Gene3D" id="3.40.50.1220">
    <property type="entry name" value="TPP-binding domain"/>
    <property type="match status" value="1"/>
</dbReference>
<evidence type="ECO:0000256" key="2">
    <source>
        <dbReference type="PROSITE-ProRule" id="PRU00236"/>
    </source>
</evidence>
<keyword evidence="1" id="KW-0520">NAD</keyword>
<accession>A0ABV3GRS2</accession>
<gene>
    <name evidence="5" type="ORF">AB0I59_37590</name>
</gene>
<dbReference type="InterPro" id="IPR029035">
    <property type="entry name" value="DHS-like_NAD/FAD-binding_dom"/>
</dbReference>
<dbReference type="Proteomes" id="UP001551675">
    <property type="component" value="Unassembled WGS sequence"/>
</dbReference>
<protein>
    <submittedName>
        <fullName evidence="5">SIR2 family protein</fullName>
    </submittedName>
</protein>
<name>A0ABV3GRS2_MICGL</name>
<dbReference type="Pfam" id="PF13289">
    <property type="entry name" value="SIR2_2"/>
    <property type="match status" value="1"/>
</dbReference>
<keyword evidence="6" id="KW-1185">Reference proteome</keyword>
<comment type="caution">
    <text evidence="5">The sequence shown here is derived from an EMBL/GenBank/DDBJ whole genome shotgun (WGS) entry which is preliminary data.</text>
</comment>
<dbReference type="RefSeq" id="WP_358140834.1">
    <property type="nucleotide sequence ID" value="NZ_JBFALK010000029.1"/>
</dbReference>
<feature type="domain" description="Deacetylase sirtuin-type" evidence="4">
    <location>
        <begin position="1"/>
        <end position="274"/>
    </location>
</feature>
<comment type="caution">
    <text evidence="2">Lacks conserved residue(s) required for the propagation of feature annotation.</text>
</comment>
<sequence length="274" mass="29240">MIEEIAGGIRAAARPIAVLAGSGVSQSAGVPTGQDLLRGLARRRGEDADPDPVAWYLGALETFPDYFGMVGDGTDTLPDSIFDRPSTTPAHRAIGRMAAAGLVGPILTTNLDRLLERALREAGVPFDVAYDLDALARIGLDGVVLLKLHGDYRDIGIRHTARAAHSYHGVIDDLLDRVFAGFDLLVCGWSASWDVPLHRALRRAERGRIWWLQCGPPSEAAQRIFAVRRPTVAAVEGSDEGLTELSALLLGTDRDARCDPPPGRAPDSGSVGHG</sequence>
<dbReference type="EMBL" id="JBFALK010000029">
    <property type="protein sequence ID" value="MEV0974343.1"/>
    <property type="molecule type" value="Genomic_DNA"/>
</dbReference>
<reference evidence="5 6" key="1">
    <citation type="submission" date="2024-06" db="EMBL/GenBank/DDBJ databases">
        <title>The Natural Products Discovery Center: Release of the First 8490 Sequenced Strains for Exploring Actinobacteria Biosynthetic Diversity.</title>
        <authorList>
            <person name="Kalkreuter E."/>
            <person name="Kautsar S.A."/>
            <person name="Yang D."/>
            <person name="Bader C.D."/>
            <person name="Teijaro C.N."/>
            <person name="Fluegel L."/>
            <person name="Davis C.M."/>
            <person name="Simpson J.R."/>
            <person name="Lauterbach L."/>
            <person name="Steele A.D."/>
            <person name="Gui C."/>
            <person name="Meng S."/>
            <person name="Li G."/>
            <person name="Viehrig K."/>
            <person name="Ye F."/>
            <person name="Su P."/>
            <person name="Kiefer A.F."/>
            <person name="Nichols A."/>
            <person name="Cepeda A.J."/>
            <person name="Yan W."/>
            <person name="Fan B."/>
            <person name="Jiang Y."/>
            <person name="Adhikari A."/>
            <person name="Zheng C.-J."/>
            <person name="Schuster L."/>
            <person name="Cowan T.M."/>
            <person name="Smanski M.J."/>
            <person name="Chevrette M.G."/>
            <person name="De Carvalho L.P.S."/>
            <person name="Shen B."/>
        </authorList>
    </citation>
    <scope>NUCLEOTIDE SEQUENCE [LARGE SCALE GENOMIC DNA]</scope>
    <source>
        <strain evidence="5 6">NPDC050100</strain>
    </source>
</reference>
<evidence type="ECO:0000259" key="4">
    <source>
        <dbReference type="PROSITE" id="PS50305"/>
    </source>
</evidence>
<dbReference type="SUPFAM" id="SSF52467">
    <property type="entry name" value="DHS-like NAD/FAD-binding domain"/>
    <property type="match status" value="1"/>
</dbReference>
<evidence type="ECO:0000256" key="1">
    <source>
        <dbReference type="ARBA" id="ARBA00023027"/>
    </source>
</evidence>
<evidence type="ECO:0000313" key="6">
    <source>
        <dbReference type="Proteomes" id="UP001551675"/>
    </source>
</evidence>
<evidence type="ECO:0000313" key="5">
    <source>
        <dbReference type="EMBL" id="MEV0974343.1"/>
    </source>
</evidence>
<organism evidence="5 6">
    <name type="scientific">Microtetraspora glauca</name>
    <dbReference type="NCBI Taxonomy" id="1996"/>
    <lineage>
        <taxon>Bacteria</taxon>
        <taxon>Bacillati</taxon>
        <taxon>Actinomycetota</taxon>
        <taxon>Actinomycetes</taxon>
        <taxon>Streptosporangiales</taxon>
        <taxon>Streptosporangiaceae</taxon>
        <taxon>Microtetraspora</taxon>
    </lineage>
</organism>